<feature type="chain" id="PRO_5038599835" description="Sporulation lipoprotein YhcN/YlaJ" evidence="1">
    <location>
        <begin position="21"/>
        <end position="140"/>
    </location>
</feature>
<protein>
    <recommendedName>
        <fullName evidence="4">Sporulation lipoprotein YhcN/YlaJ</fullName>
    </recommendedName>
</protein>
<dbReference type="RefSeq" id="WP_133580801.1">
    <property type="nucleotide sequence ID" value="NZ_SNYJ01000009.1"/>
</dbReference>
<evidence type="ECO:0008006" key="4">
    <source>
        <dbReference type="Google" id="ProtNLM"/>
    </source>
</evidence>
<keyword evidence="3" id="KW-1185">Reference proteome</keyword>
<evidence type="ECO:0000313" key="2">
    <source>
        <dbReference type="EMBL" id="TDQ38752.1"/>
    </source>
</evidence>
<accession>A0A4R6U0L1</accession>
<dbReference type="AlphaFoldDB" id="A0A4R6U0L1"/>
<comment type="caution">
    <text evidence="2">The sequence shown here is derived from an EMBL/GenBank/DDBJ whole genome shotgun (WGS) entry which is preliminary data.</text>
</comment>
<dbReference type="OrthoDB" id="2860517at2"/>
<evidence type="ECO:0000313" key="3">
    <source>
        <dbReference type="Proteomes" id="UP000295632"/>
    </source>
</evidence>
<reference evidence="2 3" key="1">
    <citation type="submission" date="2019-03" db="EMBL/GenBank/DDBJ databases">
        <title>Genomic Encyclopedia of Type Strains, Phase IV (KMG-IV): sequencing the most valuable type-strain genomes for metagenomic binning, comparative biology and taxonomic classification.</title>
        <authorList>
            <person name="Goeker M."/>
        </authorList>
    </citation>
    <scope>NUCLEOTIDE SEQUENCE [LARGE SCALE GENOMIC DNA]</scope>
    <source>
        <strain evidence="2 3">DSM 28697</strain>
    </source>
</reference>
<gene>
    <name evidence="2" type="ORF">EV213_109121</name>
</gene>
<name>A0A4R6U0L1_9BACI</name>
<proteinExistence type="predicted"/>
<sequence>MRRVFMSASLVLLLTACGGASDPLEENGAVSNTQHTENRNGLYARNLADGDPSSINQNPAFRDLVENRPDLGDDQRAIKRTVNETEGVRSTMVAIDGNRVTIQARFQKRFTPAEKERLTDLLFDQLRAQMPRYDIHLTIR</sequence>
<keyword evidence="1" id="KW-0732">Signal</keyword>
<organism evidence="2 3">
    <name type="scientific">Aureibacillus halotolerans</name>
    <dbReference type="NCBI Taxonomy" id="1508390"/>
    <lineage>
        <taxon>Bacteria</taxon>
        <taxon>Bacillati</taxon>
        <taxon>Bacillota</taxon>
        <taxon>Bacilli</taxon>
        <taxon>Bacillales</taxon>
        <taxon>Bacillaceae</taxon>
        <taxon>Aureibacillus</taxon>
    </lineage>
</organism>
<dbReference type="PROSITE" id="PS51257">
    <property type="entry name" value="PROKAR_LIPOPROTEIN"/>
    <property type="match status" value="1"/>
</dbReference>
<dbReference type="Proteomes" id="UP000295632">
    <property type="component" value="Unassembled WGS sequence"/>
</dbReference>
<dbReference type="EMBL" id="SNYJ01000009">
    <property type="protein sequence ID" value="TDQ38752.1"/>
    <property type="molecule type" value="Genomic_DNA"/>
</dbReference>
<feature type="signal peptide" evidence="1">
    <location>
        <begin position="1"/>
        <end position="20"/>
    </location>
</feature>
<evidence type="ECO:0000256" key="1">
    <source>
        <dbReference type="SAM" id="SignalP"/>
    </source>
</evidence>